<dbReference type="Gene3D" id="3.50.50.60">
    <property type="entry name" value="FAD/NAD(P)-binding domain"/>
    <property type="match status" value="1"/>
</dbReference>
<dbReference type="SUPFAM" id="SSF51905">
    <property type="entry name" value="FAD/NAD(P)-binding domain"/>
    <property type="match status" value="1"/>
</dbReference>
<dbReference type="InterPro" id="IPR033856">
    <property type="entry name" value="Trp_halogen"/>
</dbReference>
<sequence>MNKPLSKIVIVGGGTAGWMCAAALAKVLKHPCQVQLIESDEIGTVGVGEATIPQLQIFNDLLGIDENEFMRATGATFKLGIQFVDWYKQGQDYFHAFGEVGKNFEGIQFYHYWLRLQQAGLASSIEDYTLASKACRLNKFSRPSKAGNSPLSSIAYAFHLDAGLYAKFLQNLAKTNGVTRTEGKIEQVLQHPNGNIKAVQLTNGDCHEGDFFIDCSGFSALLIGKTLGSPYENWQHWLPCDSAVTVPSTALSKLPPYTRATAHHAGWQWRIPLQHRTGNGHVYSSQFISDEQAQNTLLQHIDTPATDSPRTLRFTTGYRPQPWRKNCLAIGLSGGFLEPLESTGLYLIQTAIAKFFTFFPHTGENPYDQQAFNRQMQDEYVSIRDFLVCHYVLNTRNDSPFWQHCRHLPQPDSLKEKLGLFQENGRIFRDNNALFSDISWFEVMLGQGLVPRGYHAFTETFSTPALLERMASVRSVIQRCSEVLPDHAEYIRQHCAMKNR</sequence>
<dbReference type="PANTHER" id="PTHR43747:SF4">
    <property type="entry name" value="FLAVIN-DEPENDENT TRYPTOPHAN HALOGENASE"/>
    <property type="match status" value="1"/>
</dbReference>
<dbReference type="GO" id="GO:0004497">
    <property type="term" value="F:monooxygenase activity"/>
    <property type="evidence" value="ECO:0007669"/>
    <property type="project" value="InterPro"/>
</dbReference>
<name>A0A346NRA9_9ALTE</name>
<dbReference type="GO" id="GO:0000166">
    <property type="term" value="F:nucleotide binding"/>
    <property type="evidence" value="ECO:0007669"/>
    <property type="project" value="UniProtKB-KW"/>
</dbReference>
<evidence type="ECO:0000256" key="2">
    <source>
        <dbReference type="PIRSR" id="PIRSR011396-2"/>
    </source>
</evidence>
<protein>
    <submittedName>
        <fullName evidence="3">Tryptophan 7-halogenase</fullName>
    </submittedName>
</protein>
<dbReference type="PANTHER" id="PTHR43747">
    <property type="entry name" value="FAD-BINDING PROTEIN"/>
    <property type="match status" value="1"/>
</dbReference>
<evidence type="ECO:0000256" key="1">
    <source>
        <dbReference type="PIRSR" id="PIRSR011396-1"/>
    </source>
</evidence>
<dbReference type="EMBL" id="CP031769">
    <property type="protein sequence ID" value="AXR08066.1"/>
    <property type="molecule type" value="Genomic_DNA"/>
</dbReference>
<dbReference type="Proteomes" id="UP000262073">
    <property type="component" value="Chromosome"/>
</dbReference>
<organism evidence="3 4">
    <name type="scientific">Salinimonas sediminis</name>
    <dbReference type="NCBI Taxonomy" id="2303538"/>
    <lineage>
        <taxon>Bacteria</taxon>
        <taxon>Pseudomonadati</taxon>
        <taxon>Pseudomonadota</taxon>
        <taxon>Gammaproteobacteria</taxon>
        <taxon>Alteromonadales</taxon>
        <taxon>Alteromonadaceae</taxon>
        <taxon>Alteromonas/Salinimonas group</taxon>
        <taxon>Salinimonas</taxon>
    </lineage>
</organism>
<dbReference type="RefSeq" id="WP_117318293.1">
    <property type="nucleotide sequence ID" value="NZ_CP031769.1"/>
</dbReference>
<dbReference type="InterPro" id="IPR036188">
    <property type="entry name" value="FAD/NAD-bd_sf"/>
</dbReference>
<dbReference type="Pfam" id="PF04820">
    <property type="entry name" value="Trp_halogenase"/>
    <property type="match status" value="1"/>
</dbReference>
<keyword evidence="2" id="KW-0285">Flavoprotein</keyword>
<dbReference type="PIRSF" id="PIRSF011396">
    <property type="entry name" value="Trp_halogenase"/>
    <property type="match status" value="1"/>
</dbReference>
<dbReference type="InterPro" id="IPR006905">
    <property type="entry name" value="Flavin_halogenase"/>
</dbReference>
<feature type="binding site" evidence="2">
    <location>
        <begin position="13"/>
        <end position="16"/>
    </location>
    <ligand>
        <name>FAD</name>
        <dbReference type="ChEBI" id="CHEBI:57692"/>
    </ligand>
</feature>
<dbReference type="InterPro" id="IPR050816">
    <property type="entry name" value="Flavin-dep_Halogenase_NPB"/>
</dbReference>
<dbReference type="KEGG" id="salm:D0Y50_17935"/>
<feature type="binding site" evidence="2">
    <location>
        <position position="78"/>
    </location>
    <ligand>
        <name>7-chloro-L-tryptophan</name>
        <dbReference type="ChEBI" id="CHEBI:58713"/>
    </ligand>
</feature>
<accession>A0A346NRA9</accession>
<dbReference type="AlphaFoldDB" id="A0A346NRA9"/>
<proteinExistence type="predicted"/>
<reference evidence="3 4" key="1">
    <citation type="submission" date="2018-08" db="EMBL/GenBank/DDBJ databases">
        <title>Salinimonas sediminis sp. nov., a piezophilic bacterium isolated from a deep-sea sediment sample from the New Britain Trench.</title>
        <authorList>
            <person name="Cao J."/>
        </authorList>
    </citation>
    <scope>NUCLEOTIDE SEQUENCE [LARGE SCALE GENOMIC DNA]</scope>
    <source>
        <strain evidence="3 4">N102</strain>
    </source>
</reference>
<evidence type="ECO:0000313" key="4">
    <source>
        <dbReference type="Proteomes" id="UP000262073"/>
    </source>
</evidence>
<keyword evidence="2" id="KW-0547">Nucleotide-binding</keyword>
<feature type="binding site" evidence="2">
    <location>
        <position position="341"/>
    </location>
    <ligand>
        <name>L-tryptophan</name>
        <dbReference type="ChEBI" id="CHEBI:57912"/>
    </ligand>
</feature>
<keyword evidence="2" id="KW-0274">FAD</keyword>
<evidence type="ECO:0000313" key="3">
    <source>
        <dbReference type="EMBL" id="AXR08066.1"/>
    </source>
</evidence>
<keyword evidence="4" id="KW-1185">Reference proteome</keyword>
<gene>
    <name evidence="3" type="ORF">D0Y50_17935</name>
</gene>
<dbReference type="OrthoDB" id="7178350at2"/>
<feature type="active site" evidence="1">
    <location>
        <position position="78"/>
    </location>
</feature>
<feature type="binding site" evidence="2">
    <location>
        <position position="332"/>
    </location>
    <ligand>
        <name>FAD</name>
        <dbReference type="ChEBI" id="CHEBI:57692"/>
    </ligand>
</feature>